<comment type="subunit">
    <text evidence="6">Component of the oligosaccharyltransferase (OST) complex.</text>
</comment>
<dbReference type="InterPro" id="IPR007915">
    <property type="entry name" value="TMEM258/Ost5"/>
</dbReference>
<name>A0A1E4T2Q4_9ASCO</name>
<comment type="function">
    <text evidence="6">Subunit of the oligosaccharyl transferase (OST) complex that catalyzes the initial transfer of a defined glycan (Glc(3)Man(9)GlcNAc(2) in eukaryotes) from the lipid carrier dolichol-pyrophosphate to an asparagine residue within an Asn-X-Ser/Thr consensus motif in nascent polypeptide chains, the first step in protein N-glycosylation. N-glycosylation occurs cotranslationally and the complex associates with the Sec61 complex at the channel-forming translocon complex that mediates protein translocation across the endoplasmic reticulum (ER). All subunits are required for a maximal enzyme activity.</text>
</comment>
<evidence type="ECO:0000256" key="3">
    <source>
        <dbReference type="ARBA" id="ARBA00022692"/>
    </source>
</evidence>
<dbReference type="AlphaFoldDB" id="A0A1E4T2Q4"/>
<accession>A0A1E4T2Q4</accession>
<protein>
    <recommendedName>
        <fullName evidence="6">Dolichyl-diphosphooligosaccharide-protein glycosyltransferase subunit OST5</fullName>
    </recommendedName>
</protein>
<evidence type="ECO:0000313" key="7">
    <source>
        <dbReference type="EMBL" id="ODV86024.1"/>
    </source>
</evidence>
<dbReference type="Pfam" id="PF05251">
    <property type="entry name" value="Ost5"/>
    <property type="match status" value="1"/>
</dbReference>
<keyword evidence="5 6" id="KW-0472">Membrane</keyword>
<comment type="similarity">
    <text evidence="2 6">Belongs to the OST5 family.</text>
</comment>
<keyword evidence="3 6" id="KW-0812">Transmembrane</keyword>
<evidence type="ECO:0000256" key="4">
    <source>
        <dbReference type="ARBA" id="ARBA00022989"/>
    </source>
</evidence>
<dbReference type="EMBL" id="KV453851">
    <property type="protein sequence ID" value="ODV86024.1"/>
    <property type="molecule type" value="Genomic_DNA"/>
</dbReference>
<reference evidence="8" key="1">
    <citation type="submission" date="2016-04" db="EMBL/GenBank/DDBJ databases">
        <title>Comparative genomics of biotechnologically important yeasts.</title>
        <authorList>
            <consortium name="DOE Joint Genome Institute"/>
            <person name="Riley R."/>
            <person name="Haridas S."/>
            <person name="Wolfe K.H."/>
            <person name="Lopes M.R."/>
            <person name="Hittinger C.T."/>
            <person name="Goker M."/>
            <person name="Salamov A."/>
            <person name="Wisecaver J."/>
            <person name="Long T.M."/>
            <person name="Aerts A.L."/>
            <person name="Barry K."/>
            <person name="Choi C."/>
            <person name="Clum A."/>
            <person name="Coughlan A.Y."/>
            <person name="Deshpande S."/>
            <person name="Douglass A.P."/>
            <person name="Hanson S.J."/>
            <person name="Klenk H.-P."/>
            <person name="Labutti K."/>
            <person name="Lapidus A."/>
            <person name="Lindquist E."/>
            <person name="Lipzen A."/>
            <person name="Meier-Kolthoff J.P."/>
            <person name="Ohm R.A."/>
            <person name="Otillar R.P."/>
            <person name="Pangilinan J."/>
            <person name="Peng Y."/>
            <person name="Rokas A."/>
            <person name="Rosa C.A."/>
            <person name="Scheuner C."/>
            <person name="Sibirny A.A."/>
            <person name="Slot J.C."/>
            <person name="Stielow J.B."/>
            <person name="Sun H."/>
            <person name="Kurtzman C.P."/>
            <person name="Blackwell M."/>
            <person name="Grigoriev I.V."/>
            <person name="Jeffries T.W."/>
        </authorList>
    </citation>
    <scope>NUCLEOTIDE SEQUENCE [LARGE SCALE GENOMIC DNA]</scope>
    <source>
        <strain evidence="8">NRRL YB-2248</strain>
    </source>
</reference>
<organism evidence="7 8">
    <name type="scientific">[Candida] arabinofermentans NRRL YB-2248</name>
    <dbReference type="NCBI Taxonomy" id="983967"/>
    <lineage>
        <taxon>Eukaryota</taxon>
        <taxon>Fungi</taxon>
        <taxon>Dikarya</taxon>
        <taxon>Ascomycota</taxon>
        <taxon>Saccharomycotina</taxon>
        <taxon>Pichiomycetes</taxon>
        <taxon>Pichiales</taxon>
        <taxon>Pichiaceae</taxon>
        <taxon>Ogataea</taxon>
        <taxon>Ogataea/Candida clade</taxon>
    </lineage>
</organism>
<evidence type="ECO:0000256" key="2">
    <source>
        <dbReference type="ARBA" id="ARBA00009825"/>
    </source>
</evidence>
<keyword evidence="4 6" id="KW-1133">Transmembrane helix</keyword>
<dbReference type="Proteomes" id="UP000094801">
    <property type="component" value="Unassembled WGS sequence"/>
</dbReference>
<feature type="transmembrane region" description="Helical" evidence="6">
    <location>
        <begin position="28"/>
        <end position="46"/>
    </location>
</feature>
<evidence type="ECO:0000256" key="6">
    <source>
        <dbReference type="RuleBase" id="RU367008"/>
    </source>
</evidence>
<proteinExistence type="inferred from homology"/>
<evidence type="ECO:0000256" key="5">
    <source>
        <dbReference type="ARBA" id="ARBA00023136"/>
    </source>
</evidence>
<keyword evidence="8" id="KW-1185">Reference proteome</keyword>
<sequence>MSFNDLMKEYHSFESYNSIISNTNHKSLAILFCTTSILSLLYVAIIPRGITTTTTKDDNSILFQSIIYIFFSLIASISIGFGTLFLASCVGIYT</sequence>
<feature type="transmembrane region" description="Helical" evidence="6">
    <location>
        <begin position="66"/>
        <end position="93"/>
    </location>
</feature>
<evidence type="ECO:0000313" key="8">
    <source>
        <dbReference type="Proteomes" id="UP000094801"/>
    </source>
</evidence>
<dbReference type="GO" id="GO:0008250">
    <property type="term" value="C:oligosaccharyltransferase complex"/>
    <property type="evidence" value="ECO:0007669"/>
    <property type="project" value="UniProtKB-UniRule"/>
</dbReference>
<evidence type="ECO:0000256" key="1">
    <source>
        <dbReference type="ARBA" id="ARBA00004141"/>
    </source>
</evidence>
<comment type="subcellular location">
    <subcellularLocation>
        <location evidence="1 6">Membrane</location>
        <topology evidence="1 6">Multi-pass membrane protein</topology>
    </subcellularLocation>
</comment>
<dbReference type="GO" id="GO:0006487">
    <property type="term" value="P:protein N-linked glycosylation"/>
    <property type="evidence" value="ECO:0007669"/>
    <property type="project" value="UniProtKB-UniRule"/>
</dbReference>
<gene>
    <name evidence="7" type="ORF">CANARDRAFT_17298</name>
</gene>